<keyword evidence="2" id="KW-0472">Membrane</keyword>
<keyword evidence="4" id="KW-1185">Reference proteome</keyword>
<reference evidence="3" key="2">
    <citation type="journal article" date="2020" name="Nat. Commun.">
        <title>Large-scale genome sequencing of mycorrhizal fungi provides insights into the early evolution of symbiotic traits.</title>
        <authorList>
            <person name="Miyauchi S."/>
            <person name="Kiss E."/>
            <person name="Kuo A."/>
            <person name="Drula E."/>
            <person name="Kohler A."/>
            <person name="Sanchez-Garcia M."/>
            <person name="Morin E."/>
            <person name="Andreopoulos B."/>
            <person name="Barry K.W."/>
            <person name="Bonito G."/>
            <person name="Buee M."/>
            <person name="Carver A."/>
            <person name="Chen C."/>
            <person name="Cichocki N."/>
            <person name="Clum A."/>
            <person name="Culley D."/>
            <person name="Crous P.W."/>
            <person name="Fauchery L."/>
            <person name="Girlanda M."/>
            <person name="Hayes R.D."/>
            <person name="Keri Z."/>
            <person name="LaButti K."/>
            <person name="Lipzen A."/>
            <person name="Lombard V."/>
            <person name="Magnuson J."/>
            <person name="Maillard F."/>
            <person name="Murat C."/>
            <person name="Nolan M."/>
            <person name="Ohm R.A."/>
            <person name="Pangilinan J."/>
            <person name="Pereira M.F."/>
            <person name="Perotto S."/>
            <person name="Peter M."/>
            <person name="Pfister S."/>
            <person name="Riley R."/>
            <person name="Sitrit Y."/>
            <person name="Stielow J.B."/>
            <person name="Szollosi G."/>
            <person name="Zifcakova L."/>
            <person name="Stursova M."/>
            <person name="Spatafora J.W."/>
            <person name="Tedersoo L."/>
            <person name="Vaario L.M."/>
            <person name="Yamada A."/>
            <person name="Yan M."/>
            <person name="Wang P."/>
            <person name="Xu J."/>
            <person name="Bruns T."/>
            <person name="Baldrian P."/>
            <person name="Vilgalys R."/>
            <person name="Dunand C."/>
            <person name="Henrissat B."/>
            <person name="Grigoriev I.V."/>
            <person name="Hibbett D."/>
            <person name="Nagy L.G."/>
            <person name="Martin F.M."/>
        </authorList>
    </citation>
    <scope>NUCLEOTIDE SEQUENCE</scope>
    <source>
        <strain evidence="3">Prilba</strain>
    </source>
</reference>
<feature type="transmembrane region" description="Helical" evidence="2">
    <location>
        <begin position="21"/>
        <end position="39"/>
    </location>
</feature>
<evidence type="ECO:0000256" key="1">
    <source>
        <dbReference type="SAM" id="MobiDB-lite"/>
    </source>
</evidence>
<dbReference type="AlphaFoldDB" id="A0A9P5MSK6"/>
<reference evidence="3" key="1">
    <citation type="submission" date="2019-10" db="EMBL/GenBank/DDBJ databases">
        <authorList>
            <consortium name="DOE Joint Genome Institute"/>
            <person name="Kuo A."/>
            <person name="Miyauchi S."/>
            <person name="Kiss E."/>
            <person name="Drula E."/>
            <person name="Kohler A."/>
            <person name="Sanchez-Garcia M."/>
            <person name="Andreopoulos B."/>
            <person name="Barry K.W."/>
            <person name="Bonito G."/>
            <person name="Buee M."/>
            <person name="Carver A."/>
            <person name="Chen C."/>
            <person name="Cichocki N."/>
            <person name="Clum A."/>
            <person name="Culley D."/>
            <person name="Crous P.W."/>
            <person name="Fauchery L."/>
            <person name="Girlanda M."/>
            <person name="Hayes R."/>
            <person name="Keri Z."/>
            <person name="LaButti K."/>
            <person name="Lipzen A."/>
            <person name="Lombard V."/>
            <person name="Magnuson J."/>
            <person name="Maillard F."/>
            <person name="Morin E."/>
            <person name="Murat C."/>
            <person name="Nolan M."/>
            <person name="Ohm R."/>
            <person name="Pangilinan J."/>
            <person name="Pereira M."/>
            <person name="Perotto S."/>
            <person name="Peter M."/>
            <person name="Riley R."/>
            <person name="Sitrit Y."/>
            <person name="Stielow B."/>
            <person name="Szollosi G."/>
            <person name="Zifcakova L."/>
            <person name="Stursova M."/>
            <person name="Spatafora J.W."/>
            <person name="Tedersoo L."/>
            <person name="Vaario L.-M."/>
            <person name="Yamada A."/>
            <person name="Yan M."/>
            <person name="Wang P."/>
            <person name="Xu J."/>
            <person name="Bruns T."/>
            <person name="Baldrian P."/>
            <person name="Vilgalys R."/>
            <person name="Henrissat B."/>
            <person name="Grigoriev I.V."/>
            <person name="Hibbett D."/>
            <person name="Nagy L.G."/>
            <person name="Martin F.M."/>
        </authorList>
    </citation>
    <scope>NUCLEOTIDE SEQUENCE</scope>
    <source>
        <strain evidence="3">Prilba</strain>
    </source>
</reference>
<proteinExistence type="predicted"/>
<keyword evidence="2" id="KW-0812">Transmembrane</keyword>
<sequence length="319" mass="34266">MDVRQTKGRRAPYSARSAFSLFGVQPFWLYFLFFSRPVLQVDDACPLAALAALSFDANQLQKAEWHTAYPPVPLALSDRAQRQASALTPPPPPDPDRPAVKTMRKLMDAQAFSAFAAITYAAVGNGRAAMSMIADVARAEIEWQLLLRRPLSVLNAIAVATSLQRRRRGTSLTVSIPAPVRAGRGASVAPAASGQRDLLLPLLPLLGKRRRSIAELAEAAMAPDSPRPKKAKCGGSASGGFLLSAPASASAPASRRPSTPRPRPRPRPRPALAGAEAEAEIEVAPYCALWESLGSRNGPSRCYSDDRDEGRGRASRRKL</sequence>
<feature type="region of interest" description="Disordered" evidence="1">
    <location>
        <begin position="292"/>
        <end position="319"/>
    </location>
</feature>
<protein>
    <submittedName>
        <fullName evidence="3">Uncharacterized protein</fullName>
    </submittedName>
</protein>
<keyword evidence="2" id="KW-1133">Transmembrane helix</keyword>
<dbReference type="EMBL" id="WHVB01000013">
    <property type="protein sequence ID" value="KAF8477743.1"/>
    <property type="molecule type" value="Genomic_DNA"/>
</dbReference>
<evidence type="ECO:0000313" key="3">
    <source>
        <dbReference type="EMBL" id="KAF8477743.1"/>
    </source>
</evidence>
<evidence type="ECO:0000256" key="2">
    <source>
        <dbReference type="SAM" id="Phobius"/>
    </source>
</evidence>
<dbReference type="Proteomes" id="UP000759537">
    <property type="component" value="Unassembled WGS sequence"/>
</dbReference>
<gene>
    <name evidence="3" type="ORF">DFH94DRAFT_91334</name>
</gene>
<feature type="compositionally biased region" description="Basic and acidic residues" evidence="1">
    <location>
        <begin position="303"/>
        <end position="312"/>
    </location>
</feature>
<feature type="compositionally biased region" description="Low complexity" evidence="1">
    <location>
        <begin position="244"/>
        <end position="257"/>
    </location>
</feature>
<comment type="caution">
    <text evidence="3">The sequence shown here is derived from an EMBL/GenBank/DDBJ whole genome shotgun (WGS) entry which is preliminary data.</text>
</comment>
<organism evidence="3 4">
    <name type="scientific">Russula ochroleuca</name>
    <dbReference type="NCBI Taxonomy" id="152965"/>
    <lineage>
        <taxon>Eukaryota</taxon>
        <taxon>Fungi</taxon>
        <taxon>Dikarya</taxon>
        <taxon>Basidiomycota</taxon>
        <taxon>Agaricomycotina</taxon>
        <taxon>Agaricomycetes</taxon>
        <taxon>Russulales</taxon>
        <taxon>Russulaceae</taxon>
        <taxon>Russula</taxon>
    </lineage>
</organism>
<evidence type="ECO:0000313" key="4">
    <source>
        <dbReference type="Proteomes" id="UP000759537"/>
    </source>
</evidence>
<accession>A0A9P5MSK6</accession>
<feature type="region of interest" description="Disordered" evidence="1">
    <location>
        <begin position="244"/>
        <end position="277"/>
    </location>
</feature>
<name>A0A9P5MSK6_9AGAM</name>